<sequence>MNTITASTDAGVVPEVRQTAAQRRSLPDFRDVAEELAAQEHICVRPIPMLAYDPKTLTEEYVAAPCKSTVASVCPACAEKARFLRITQCREGWHLDHEPETDKTDPTEHQTALLAARADLFDTYQQAKADGDQDMMSGVREVVADLDAEMKDSGFRGRLPALDVEPKTRRARSTRRRQDVPNLPRLKVEKTTVGRTYAGHQPSMFITLTMPSYGAINRDGTVNDKGETVGDGSPVNPDNYDYQRAARDVVHFSALFDRWMQNLRRAVGWNVQYYGTVEPQKRGAPHLHILIRGTVPRDIIRQVTAATYHNVWWPPHDRDSEVYPGDILPVWDPVRLTFVDPDTRSPLLAFDDVQDLLDDVDDLEPAHVVRFGEQMDRADIRGHVPGRKADRAIGYVTKYLTKSIAEVLETDSDRTRAHYNRLHAELQHTPCSKRCPVWLRYGIVPQGATEKTVPGRCKGKAHRRDTLGLPGRRVLVSRQWSNKTLPDHKADRAEFVRQLLASVGIVKPDTSHLKLSIVRPGDRSAPPRDHLILSAIAKRKVWRAEYTRALLAAGPPAQQDTSAILEAA</sequence>
<keyword evidence="2" id="KW-1185">Reference proteome</keyword>
<protein>
    <submittedName>
        <fullName evidence="1">Replication initiator</fullName>
    </submittedName>
</protein>
<reference evidence="1 2" key="1">
    <citation type="submission" date="2024-10" db="EMBL/GenBank/DDBJ databases">
        <title>The Natural Products Discovery Center: Release of the First 8490 Sequenced Strains for Exploring Actinobacteria Biosynthetic Diversity.</title>
        <authorList>
            <person name="Kalkreuter E."/>
            <person name="Kautsar S.A."/>
            <person name="Yang D."/>
            <person name="Bader C.D."/>
            <person name="Teijaro C.N."/>
            <person name="Fluegel L."/>
            <person name="Davis C.M."/>
            <person name="Simpson J.R."/>
            <person name="Lauterbach L."/>
            <person name="Steele A.D."/>
            <person name="Gui C."/>
            <person name="Meng S."/>
            <person name="Li G."/>
            <person name="Viehrig K."/>
            <person name="Ye F."/>
            <person name="Su P."/>
            <person name="Kiefer A.F."/>
            <person name="Nichols A."/>
            <person name="Cepeda A.J."/>
            <person name="Yan W."/>
            <person name="Fan B."/>
            <person name="Jiang Y."/>
            <person name="Adhikari A."/>
            <person name="Zheng C.-J."/>
            <person name="Schuster L."/>
            <person name="Cowan T.M."/>
            <person name="Smanski M.J."/>
            <person name="Chevrette M.G."/>
            <person name="De Carvalho L.P.S."/>
            <person name="Shen B."/>
        </authorList>
    </citation>
    <scope>NUCLEOTIDE SEQUENCE [LARGE SCALE GENOMIC DNA]</scope>
    <source>
        <strain evidence="1 2">NPDC019377</strain>
    </source>
</reference>
<comment type="caution">
    <text evidence="1">The sequence shown here is derived from an EMBL/GenBank/DDBJ whole genome shotgun (WGS) entry which is preliminary data.</text>
</comment>
<dbReference type="Proteomes" id="UP001611494">
    <property type="component" value="Unassembled WGS sequence"/>
</dbReference>
<dbReference type="InterPro" id="IPR046828">
    <property type="entry name" value="RepSA"/>
</dbReference>
<accession>A0ABW7VU17</accession>
<name>A0ABW7VU17_9NOCA</name>
<evidence type="ECO:0000313" key="2">
    <source>
        <dbReference type="Proteomes" id="UP001611494"/>
    </source>
</evidence>
<evidence type="ECO:0000313" key="1">
    <source>
        <dbReference type="EMBL" id="MFI2228948.1"/>
    </source>
</evidence>
<organism evidence="1 2">
    <name type="scientific">Nocardia testacea</name>
    <dbReference type="NCBI Taxonomy" id="248551"/>
    <lineage>
        <taxon>Bacteria</taxon>
        <taxon>Bacillati</taxon>
        <taxon>Actinomycetota</taxon>
        <taxon>Actinomycetes</taxon>
        <taxon>Mycobacteriales</taxon>
        <taxon>Nocardiaceae</taxon>
        <taxon>Nocardia</taxon>
    </lineage>
</organism>
<dbReference type="RefSeq" id="WP_397059501.1">
    <property type="nucleotide sequence ID" value="NZ_JBIRYL010000001.1"/>
</dbReference>
<proteinExistence type="predicted"/>
<dbReference type="Pfam" id="PF20199">
    <property type="entry name" value="RepSA"/>
    <property type="match status" value="1"/>
</dbReference>
<gene>
    <name evidence="1" type="ORF">ACH49Z_03755</name>
</gene>
<dbReference type="EMBL" id="JBIRYL010000001">
    <property type="protein sequence ID" value="MFI2228948.1"/>
    <property type="molecule type" value="Genomic_DNA"/>
</dbReference>